<dbReference type="AlphaFoldDB" id="A0AAV7T1I3"/>
<organism evidence="25 26">
    <name type="scientific">Pleurodeles waltl</name>
    <name type="common">Iberian ribbed newt</name>
    <dbReference type="NCBI Taxonomy" id="8319"/>
    <lineage>
        <taxon>Eukaryota</taxon>
        <taxon>Metazoa</taxon>
        <taxon>Chordata</taxon>
        <taxon>Craniata</taxon>
        <taxon>Vertebrata</taxon>
        <taxon>Euteleostomi</taxon>
        <taxon>Amphibia</taxon>
        <taxon>Batrachia</taxon>
        <taxon>Caudata</taxon>
        <taxon>Salamandroidea</taxon>
        <taxon>Salamandridae</taxon>
        <taxon>Pleurodelinae</taxon>
        <taxon>Pleurodeles</taxon>
    </lineage>
</organism>
<keyword evidence="13" id="KW-0391">Immunity</keyword>
<dbReference type="PROSITE" id="PS51412">
    <property type="entry name" value="MACPF_2"/>
    <property type="match status" value="1"/>
</dbReference>
<feature type="disulfide bond" evidence="21">
    <location>
        <begin position="106"/>
        <end position="118"/>
    </location>
</feature>
<evidence type="ECO:0000313" key="26">
    <source>
        <dbReference type="Proteomes" id="UP001066276"/>
    </source>
</evidence>
<dbReference type="GO" id="GO:0031640">
    <property type="term" value="P:killing of cells of another organism"/>
    <property type="evidence" value="ECO:0007669"/>
    <property type="project" value="UniProtKB-KW"/>
</dbReference>
<comment type="caution">
    <text evidence="25">The sequence shown here is derived from an EMBL/GenBank/DDBJ whole genome shotgun (WGS) entry which is preliminary data.</text>
</comment>
<dbReference type="GO" id="GO:0005579">
    <property type="term" value="C:membrane attack complex"/>
    <property type="evidence" value="ECO:0007669"/>
    <property type="project" value="UniProtKB-KW"/>
</dbReference>
<keyword evidence="26" id="KW-1185">Reference proteome</keyword>
<dbReference type="InterPro" id="IPR000884">
    <property type="entry name" value="TSP1_rpt"/>
</dbReference>
<evidence type="ECO:0000256" key="1">
    <source>
        <dbReference type="ARBA" id="ARBA00004276"/>
    </source>
</evidence>
<feature type="disulfide bond" evidence="21">
    <location>
        <begin position="125"/>
        <end position="140"/>
    </location>
</feature>
<keyword evidence="18" id="KW-0179">Complement alternate pathway</keyword>
<dbReference type="GO" id="GO:0005576">
    <property type="term" value="C:extracellular region"/>
    <property type="evidence" value="ECO:0007669"/>
    <property type="project" value="UniProtKB-SubCell"/>
</dbReference>
<evidence type="ECO:0000256" key="18">
    <source>
        <dbReference type="ARBA" id="ARBA00023162"/>
    </source>
</evidence>
<dbReference type="InterPro" id="IPR009030">
    <property type="entry name" value="Growth_fac_rcpt_cys_sf"/>
</dbReference>
<dbReference type="Pfam" id="PF01823">
    <property type="entry name" value="MACPF"/>
    <property type="match status" value="1"/>
</dbReference>
<dbReference type="SUPFAM" id="SSF57424">
    <property type="entry name" value="LDL receptor-like module"/>
    <property type="match status" value="1"/>
</dbReference>
<dbReference type="Pfam" id="PF21195">
    <property type="entry name" value="EGF_C8A_B_C6"/>
    <property type="match status" value="1"/>
</dbReference>
<dbReference type="PROSITE" id="PS00279">
    <property type="entry name" value="MACPF_1"/>
    <property type="match status" value="1"/>
</dbReference>
<evidence type="ECO:0000256" key="2">
    <source>
        <dbReference type="ARBA" id="ARBA00004613"/>
    </source>
</evidence>
<dbReference type="PANTHER" id="PTHR45742:SF1">
    <property type="entry name" value="COMPLEMENT COMPONENT C8 ALPHA CHAIN"/>
    <property type="match status" value="1"/>
</dbReference>
<evidence type="ECO:0000256" key="8">
    <source>
        <dbReference type="ARBA" id="ARBA00022588"/>
    </source>
</evidence>
<comment type="caution">
    <text evidence="21">Lacks conserved residue(s) required for the propagation of feature annotation.</text>
</comment>
<evidence type="ECO:0000256" key="17">
    <source>
        <dbReference type="ARBA" id="ARBA00023157"/>
    </source>
</evidence>
<evidence type="ECO:0000256" key="15">
    <source>
        <dbReference type="ARBA" id="ARBA00023058"/>
    </source>
</evidence>
<evidence type="ECO:0000256" key="13">
    <source>
        <dbReference type="ARBA" id="ARBA00022859"/>
    </source>
</evidence>
<keyword evidence="7" id="KW-1052">Target cell membrane</keyword>
<dbReference type="Pfam" id="PF00057">
    <property type="entry name" value="Ldl_recept_a"/>
    <property type="match status" value="1"/>
</dbReference>
<keyword evidence="9" id="KW-0812">Transmembrane</keyword>
<dbReference type="InterPro" id="IPR023415">
    <property type="entry name" value="LDLR_class-A_CS"/>
</dbReference>
<reference evidence="25" key="1">
    <citation type="journal article" date="2022" name="bioRxiv">
        <title>Sequencing and chromosome-scale assembly of the giantPleurodeles waltlgenome.</title>
        <authorList>
            <person name="Brown T."/>
            <person name="Elewa A."/>
            <person name="Iarovenko S."/>
            <person name="Subramanian E."/>
            <person name="Araus A.J."/>
            <person name="Petzold A."/>
            <person name="Susuki M."/>
            <person name="Suzuki K.-i.T."/>
            <person name="Hayashi T."/>
            <person name="Toyoda A."/>
            <person name="Oliveira C."/>
            <person name="Osipova E."/>
            <person name="Leigh N.D."/>
            <person name="Simon A."/>
            <person name="Yun M.H."/>
        </authorList>
    </citation>
    <scope>NUCLEOTIDE SEQUENCE</scope>
    <source>
        <strain evidence="25">20211129_DDA</strain>
        <tissue evidence="25">Liver</tissue>
    </source>
</reference>
<dbReference type="PANTHER" id="PTHR45742">
    <property type="entry name" value="COMPLEMENT COMPONENT C6"/>
    <property type="match status" value="1"/>
</dbReference>
<evidence type="ECO:0000259" key="24">
    <source>
        <dbReference type="PROSITE" id="PS51412"/>
    </source>
</evidence>
<dbReference type="PROSITE" id="PS50068">
    <property type="entry name" value="LDLRA_2"/>
    <property type="match status" value="1"/>
</dbReference>
<comment type="similarity">
    <text evidence="3">Belongs to the complement C6/C7/C8/C9 family.</text>
</comment>
<dbReference type="SMART" id="SM00209">
    <property type="entry name" value="TSP1"/>
    <property type="match status" value="2"/>
</dbReference>
<dbReference type="SUPFAM" id="SSF57184">
    <property type="entry name" value="Growth factor receptor domain"/>
    <property type="match status" value="1"/>
</dbReference>
<evidence type="ECO:0000256" key="5">
    <source>
        <dbReference type="ARBA" id="ARBA00022525"/>
    </source>
</evidence>
<dbReference type="PROSITE" id="PS50092">
    <property type="entry name" value="TSP1"/>
    <property type="match status" value="2"/>
</dbReference>
<dbReference type="SUPFAM" id="SSF82895">
    <property type="entry name" value="TSP-1 type 1 repeat"/>
    <property type="match status" value="2"/>
</dbReference>
<keyword evidence="14" id="KW-0180">Complement pathway</keyword>
<protein>
    <recommendedName>
        <fullName evidence="24">MACPF domain-containing protein</fullName>
    </recommendedName>
</protein>
<dbReference type="PRINTS" id="PR00764">
    <property type="entry name" value="COMPLEMENTC9"/>
</dbReference>
<dbReference type="Pfam" id="PF00090">
    <property type="entry name" value="TSP_1"/>
    <property type="match status" value="1"/>
</dbReference>
<evidence type="ECO:0000256" key="11">
    <source>
        <dbReference type="ARBA" id="ARBA00022737"/>
    </source>
</evidence>
<dbReference type="InterPro" id="IPR002172">
    <property type="entry name" value="LDrepeatLR_classA_rpt"/>
</dbReference>
<feature type="region of interest" description="Disordered" evidence="22">
    <location>
        <begin position="568"/>
        <end position="596"/>
    </location>
</feature>
<dbReference type="Gene3D" id="2.20.100.10">
    <property type="entry name" value="Thrombospondin type-1 (TSP1) repeat"/>
    <property type="match status" value="1"/>
</dbReference>
<keyword evidence="16" id="KW-0472">Membrane</keyword>
<evidence type="ECO:0000256" key="7">
    <source>
        <dbReference type="ARBA" id="ARBA00022537"/>
    </source>
</evidence>
<keyword evidence="4" id="KW-1134">Transmembrane beta strand</keyword>
<dbReference type="InterPro" id="IPR001862">
    <property type="entry name" value="MAC_perforin"/>
</dbReference>
<comment type="subcellular location">
    <subcellularLocation>
        <location evidence="2">Secreted</location>
    </subcellularLocation>
    <subcellularLocation>
        <location evidence="1">Target cell membrane</location>
        <topology evidence="1">Multi-pass membrane protein</topology>
    </subcellularLocation>
</comment>
<evidence type="ECO:0000256" key="16">
    <source>
        <dbReference type="ARBA" id="ARBA00023136"/>
    </source>
</evidence>
<evidence type="ECO:0000256" key="23">
    <source>
        <dbReference type="SAM" id="SignalP"/>
    </source>
</evidence>
<feature type="domain" description="MACPF" evidence="24">
    <location>
        <begin position="145"/>
        <end position="510"/>
    </location>
</feature>
<keyword evidence="12" id="KW-0204">Cytolysis</keyword>
<evidence type="ECO:0000256" key="4">
    <source>
        <dbReference type="ARBA" id="ARBA00022452"/>
    </source>
</evidence>
<keyword evidence="8" id="KW-0399">Innate immunity</keyword>
<keyword evidence="5" id="KW-0964">Secreted</keyword>
<evidence type="ECO:0000256" key="10">
    <source>
        <dbReference type="ARBA" id="ARBA00022729"/>
    </source>
</evidence>
<evidence type="ECO:0000256" key="14">
    <source>
        <dbReference type="ARBA" id="ARBA00022875"/>
    </source>
</evidence>
<dbReference type="InterPro" id="IPR020864">
    <property type="entry name" value="MACPF"/>
</dbReference>
<dbReference type="SMART" id="SM00192">
    <property type="entry name" value="LDLa"/>
    <property type="match status" value="1"/>
</dbReference>
<dbReference type="Gene3D" id="4.10.400.10">
    <property type="entry name" value="Low-density Lipoprotein Receptor"/>
    <property type="match status" value="1"/>
</dbReference>
<proteinExistence type="inferred from homology"/>
<name>A0AAV7T1I3_PLEWA</name>
<dbReference type="PROSITE" id="PS01209">
    <property type="entry name" value="LDLRA_1"/>
    <property type="match status" value="1"/>
</dbReference>
<dbReference type="FunFam" id="2.20.100.10:FF:000001">
    <property type="entry name" value="semaphorin-5A isoform X1"/>
    <property type="match status" value="1"/>
</dbReference>
<feature type="chain" id="PRO_5043507632" description="MACPF domain-containing protein" evidence="23">
    <location>
        <begin position="21"/>
        <end position="596"/>
    </location>
</feature>
<keyword evidence="15" id="KW-0473">Membrane attack complex</keyword>
<dbReference type="SMART" id="SM00457">
    <property type="entry name" value="MACPF"/>
    <property type="match status" value="1"/>
</dbReference>
<dbReference type="GO" id="GO:0006957">
    <property type="term" value="P:complement activation, alternative pathway"/>
    <property type="evidence" value="ECO:0007669"/>
    <property type="project" value="UniProtKB-KW"/>
</dbReference>
<evidence type="ECO:0000256" key="6">
    <source>
        <dbReference type="ARBA" id="ARBA00022536"/>
    </source>
</evidence>
<dbReference type="Proteomes" id="UP001066276">
    <property type="component" value="Chromosome 4_1"/>
</dbReference>
<evidence type="ECO:0000256" key="20">
    <source>
        <dbReference type="ARBA" id="ARBA00023298"/>
    </source>
</evidence>
<dbReference type="InterPro" id="IPR036055">
    <property type="entry name" value="LDL_receptor-like_sf"/>
</dbReference>
<dbReference type="InterPro" id="IPR020863">
    <property type="entry name" value="MACPF_CS"/>
</dbReference>
<dbReference type="InterPro" id="IPR036383">
    <property type="entry name" value="TSP1_rpt_sf"/>
</dbReference>
<dbReference type="InterPro" id="IPR048831">
    <property type="entry name" value="C8A_B_C6_EGF-like"/>
</dbReference>
<gene>
    <name evidence="25" type="ORF">NDU88_002287</name>
</gene>
<keyword evidence="20" id="KW-1053">Target membrane</keyword>
<keyword evidence="17 21" id="KW-1015">Disulfide bond</keyword>
<keyword evidence="11" id="KW-0677">Repeat</keyword>
<keyword evidence="6" id="KW-0245">EGF-like domain</keyword>
<accession>A0AAV7T1I3</accession>
<evidence type="ECO:0000256" key="12">
    <source>
        <dbReference type="ARBA" id="ARBA00022852"/>
    </source>
</evidence>
<keyword evidence="10 23" id="KW-0732">Signal</keyword>
<dbReference type="CDD" id="cd00112">
    <property type="entry name" value="LDLa"/>
    <property type="match status" value="1"/>
</dbReference>
<evidence type="ECO:0000313" key="25">
    <source>
        <dbReference type="EMBL" id="KAJ1170410.1"/>
    </source>
</evidence>
<evidence type="ECO:0000256" key="19">
    <source>
        <dbReference type="ARBA" id="ARBA00023180"/>
    </source>
</evidence>
<dbReference type="EMBL" id="JANPWB010000007">
    <property type="protein sequence ID" value="KAJ1170410.1"/>
    <property type="molecule type" value="Genomic_DNA"/>
</dbReference>
<evidence type="ECO:0000256" key="22">
    <source>
        <dbReference type="SAM" id="MobiDB-lite"/>
    </source>
</evidence>
<dbReference type="GO" id="GO:0044218">
    <property type="term" value="C:other organism cell membrane"/>
    <property type="evidence" value="ECO:0007669"/>
    <property type="project" value="UniProtKB-KW"/>
</dbReference>
<sequence length="596" mass="67018">MWVFHLACALLLLKVQIATCLGNEGETIPFQRRVSRATSNSQTPSSLDCQLSQWSQWSTCFACQEQKYRYRSLLQPSKYSGRICSGYSWSEETCIPTEKCGSENRCGEDFRCVETGRCINRNLVCNGEPDCRDSSDEEGCEDAFNDSFCRDLFRIPGSEKAVRGFNALTQEETQNVFDPKYFGGRCEYVYNGEWRDLKYDPTCERLYYGDDEKYFRKPFNFHVYRFLAHADSGFSSEFYDDANKVLRAIKHDSSSNLGFTFGISAAESPVGVKVGVNTENARSSLRNITKYDSKQFGFIRVRTEVQTAHFTMRKTNIVLDEDFLQSLMDLPDQYIYGMYAKFLNDYGTHYVTSGTMGGIFEHILVVNKALMRSLDVSSTTMSYCAGASLGLSATNEDETLEGTLSVSYKGCEKSGTYSKDNNTKGAAVEDIISQVRGGDSGSSGGLSHIWNANTYRLWGRSLKYNPAVIDFELQPIHEILLRSNLENIEAKQRNLKRALDEYLYEFNACRCGPCQNNGEPILIGTDCKCQCPNQFDGVACEKTSRTGTKVNGNWSCWAPWSQCQSGTRTRRRECNNPPPKEGGASCVGKSVQTDTC</sequence>
<feature type="signal peptide" evidence="23">
    <location>
        <begin position="1"/>
        <end position="20"/>
    </location>
</feature>
<dbReference type="GO" id="GO:0006958">
    <property type="term" value="P:complement activation, classical pathway"/>
    <property type="evidence" value="ECO:0007669"/>
    <property type="project" value="UniProtKB-KW"/>
</dbReference>
<evidence type="ECO:0000256" key="3">
    <source>
        <dbReference type="ARBA" id="ARBA00009214"/>
    </source>
</evidence>
<dbReference type="PRINTS" id="PR01705">
    <property type="entry name" value="TSP1REPEAT"/>
</dbReference>
<evidence type="ECO:0000256" key="21">
    <source>
        <dbReference type="PROSITE-ProRule" id="PRU00124"/>
    </source>
</evidence>
<evidence type="ECO:0000256" key="9">
    <source>
        <dbReference type="ARBA" id="ARBA00022692"/>
    </source>
</evidence>
<keyword evidence="19" id="KW-0325">Glycoprotein</keyword>